<organism evidence="7 8">
    <name type="scientific">Candidatus Nomurabacteria bacterium RIFCSPLOWO2_12_FULL_44_11</name>
    <dbReference type="NCBI Taxonomy" id="1801796"/>
    <lineage>
        <taxon>Bacteria</taxon>
        <taxon>Candidatus Nomuraibacteriota</taxon>
    </lineage>
</organism>
<dbReference type="Pfam" id="PF12832">
    <property type="entry name" value="MFS_1_like"/>
    <property type="match status" value="1"/>
</dbReference>
<reference evidence="7 8" key="1">
    <citation type="journal article" date="2016" name="Nat. Commun.">
        <title>Thousands of microbial genomes shed light on interconnected biogeochemical processes in an aquifer system.</title>
        <authorList>
            <person name="Anantharaman K."/>
            <person name="Brown C.T."/>
            <person name="Hug L.A."/>
            <person name="Sharon I."/>
            <person name="Castelle C.J."/>
            <person name="Probst A.J."/>
            <person name="Thomas B.C."/>
            <person name="Singh A."/>
            <person name="Wilkins M.J."/>
            <person name="Karaoz U."/>
            <person name="Brodie E.L."/>
            <person name="Williams K.H."/>
            <person name="Hubbard S.S."/>
            <person name="Banfield J.F."/>
        </authorList>
    </citation>
    <scope>NUCLEOTIDE SEQUENCE [LARGE SCALE GENOMIC DNA]</scope>
</reference>
<name>A0A1F6Y516_9BACT</name>
<dbReference type="InterPro" id="IPR020846">
    <property type="entry name" value="MFS_dom"/>
</dbReference>
<accession>A0A1F6Y516</accession>
<feature type="transmembrane region" description="Helical" evidence="5">
    <location>
        <begin position="72"/>
        <end position="89"/>
    </location>
</feature>
<evidence type="ECO:0000256" key="3">
    <source>
        <dbReference type="ARBA" id="ARBA00022989"/>
    </source>
</evidence>
<evidence type="ECO:0000313" key="8">
    <source>
        <dbReference type="Proteomes" id="UP000178645"/>
    </source>
</evidence>
<comment type="caution">
    <text evidence="7">The sequence shown here is derived from an EMBL/GenBank/DDBJ whole genome shotgun (WGS) entry which is preliminary data.</text>
</comment>
<feature type="transmembrane region" description="Helical" evidence="5">
    <location>
        <begin position="272"/>
        <end position="290"/>
    </location>
</feature>
<evidence type="ECO:0000256" key="1">
    <source>
        <dbReference type="ARBA" id="ARBA00004141"/>
    </source>
</evidence>
<sequence>MFQEPPKLKSIFFTGFLMSLHLALTAYVNSSFLSEYFSEKTVGLLFTFGSIAAIIAFLLIPRALRRLGGYKFLLGAVASSAILLFLLSIEKSAWVIVPAFVLYITFNNIIIFSLDELVEIFSKNSRVGKIRGLYLAIASSAWVVAQIILGKILGNFSFRVVYFISFEIMTFLLIFAFFFLRKIPDPKYDRARILGFVKKFFKNKNLARSYKINFLLQFFYAWMVIYTPIYLSSHLGFTWKEIAMIFTIMLTPFVFMPIPLGKYADKIGERKMLMFGFAIASLATFSIFFIKLHAVWLWALLLFTSRIGAATIEVMSDVYFFKHIDPENDEFIGLYRNTMPVAYVLAPLAAFLIFSLIPNFNYIYIILGGIMLYGVYLASTIRKGDI</sequence>
<dbReference type="Gene3D" id="1.20.1250.20">
    <property type="entry name" value="MFS general substrate transporter like domains"/>
    <property type="match status" value="2"/>
</dbReference>
<dbReference type="InterPro" id="IPR052528">
    <property type="entry name" value="Sugar_transport-like"/>
</dbReference>
<evidence type="ECO:0000313" key="7">
    <source>
        <dbReference type="EMBL" id="OGJ01468.1"/>
    </source>
</evidence>
<evidence type="ECO:0000256" key="5">
    <source>
        <dbReference type="SAM" id="Phobius"/>
    </source>
</evidence>
<feature type="transmembrane region" description="Helical" evidence="5">
    <location>
        <begin position="341"/>
        <end position="357"/>
    </location>
</feature>
<keyword evidence="4 5" id="KW-0472">Membrane</keyword>
<comment type="subcellular location">
    <subcellularLocation>
        <location evidence="1">Membrane</location>
        <topology evidence="1">Multi-pass membrane protein</topology>
    </subcellularLocation>
</comment>
<feature type="transmembrane region" description="Helical" evidence="5">
    <location>
        <begin position="42"/>
        <end position="60"/>
    </location>
</feature>
<dbReference type="InterPro" id="IPR024989">
    <property type="entry name" value="MFS_assoc_dom"/>
</dbReference>
<gene>
    <name evidence="7" type="ORF">A3G53_00155</name>
</gene>
<dbReference type="GO" id="GO:0022857">
    <property type="term" value="F:transmembrane transporter activity"/>
    <property type="evidence" value="ECO:0007669"/>
    <property type="project" value="InterPro"/>
</dbReference>
<proteinExistence type="predicted"/>
<feature type="domain" description="Major facilitator superfamily (MFS) profile" evidence="6">
    <location>
        <begin position="7"/>
        <end position="386"/>
    </location>
</feature>
<keyword evidence="3 5" id="KW-1133">Transmembrane helix</keyword>
<dbReference type="EMBL" id="MFVU01000025">
    <property type="protein sequence ID" value="OGJ01468.1"/>
    <property type="molecule type" value="Genomic_DNA"/>
</dbReference>
<feature type="transmembrane region" description="Helical" evidence="5">
    <location>
        <begin position="12"/>
        <end position="30"/>
    </location>
</feature>
<dbReference type="GO" id="GO:0016020">
    <property type="term" value="C:membrane"/>
    <property type="evidence" value="ECO:0007669"/>
    <property type="project" value="UniProtKB-SubCell"/>
</dbReference>
<feature type="transmembrane region" description="Helical" evidence="5">
    <location>
        <begin position="212"/>
        <end position="230"/>
    </location>
</feature>
<dbReference type="PROSITE" id="PS50850">
    <property type="entry name" value="MFS"/>
    <property type="match status" value="1"/>
</dbReference>
<dbReference type="InterPro" id="IPR011701">
    <property type="entry name" value="MFS"/>
</dbReference>
<protein>
    <recommendedName>
        <fullName evidence="6">Major facilitator superfamily (MFS) profile domain-containing protein</fullName>
    </recommendedName>
</protein>
<feature type="transmembrane region" description="Helical" evidence="5">
    <location>
        <begin position="133"/>
        <end position="154"/>
    </location>
</feature>
<dbReference type="PANTHER" id="PTHR23526:SF4">
    <property type="entry name" value="INTEGRAL MEMBRANE TRANSPORT PROTEIN"/>
    <property type="match status" value="1"/>
</dbReference>
<dbReference type="InterPro" id="IPR036259">
    <property type="entry name" value="MFS_trans_sf"/>
</dbReference>
<dbReference type="AlphaFoldDB" id="A0A1F6Y516"/>
<dbReference type="PANTHER" id="PTHR23526">
    <property type="entry name" value="INTEGRAL MEMBRANE TRANSPORT PROTEIN-RELATED"/>
    <property type="match status" value="1"/>
</dbReference>
<feature type="transmembrane region" description="Helical" evidence="5">
    <location>
        <begin position="363"/>
        <end position="381"/>
    </location>
</feature>
<feature type="transmembrane region" description="Helical" evidence="5">
    <location>
        <begin position="95"/>
        <end position="112"/>
    </location>
</feature>
<evidence type="ECO:0000259" key="6">
    <source>
        <dbReference type="PROSITE" id="PS50850"/>
    </source>
</evidence>
<dbReference type="SUPFAM" id="SSF103473">
    <property type="entry name" value="MFS general substrate transporter"/>
    <property type="match status" value="1"/>
</dbReference>
<keyword evidence="2 5" id="KW-0812">Transmembrane</keyword>
<dbReference type="Pfam" id="PF07690">
    <property type="entry name" value="MFS_1"/>
    <property type="match status" value="1"/>
</dbReference>
<evidence type="ECO:0000256" key="4">
    <source>
        <dbReference type="ARBA" id="ARBA00023136"/>
    </source>
</evidence>
<feature type="transmembrane region" description="Helical" evidence="5">
    <location>
        <begin position="242"/>
        <end position="260"/>
    </location>
</feature>
<dbReference type="Proteomes" id="UP000178645">
    <property type="component" value="Unassembled WGS sequence"/>
</dbReference>
<feature type="transmembrane region" description="Helical" evidence="5">
    <location>
        <begin position="160"/>
        <end position="180"/>
    </location>
</feature>
<evidence type="ECO:0000256" key="2">
    <source>
        <dbReference type="ARBA" id="ARBA00022692"/>
    </source>
</evidence>